<evidence type="ECO:0000256" key="1">
    <source>
        <dbReference type="SAM" id="Phobius"/>
    </source>
</evidence>
<proteinExistence type="predicted"/>
<keyword evidence="1" id="KW-0812">Transmembrane</keyword>
<feature type="transmembrane region" description="Helical" evidence="1">
    <location>
        <begin position="483"/>
        <end position="503"/>
    </location>
</feature>
<sequence length="587" mass="67348">MKTKDFDQLGIKSYMAIGLIAYLVVSTLMFVALMVLDSVSASELAMQNVIATIVQATLAAAALFGVSIAVLYVAKNTDISTERQALAHELAAETASLNRIEKYLLEVTTPLWNIKNAIDDMFVFAKAESARLSEFCVLDVEDARILWLAIRIDLEGDKFFTEEDRKFFDIYIISSILSGRKEMSFGLDRNKILDDAYSAYKKEPDQFYREVQSYDSKKRNQSAICLHYDNVNTVDKEKENKFIELVNNGDMEKPHAVNSYKVEKYNDISIIILSWYFLENAGIEVRKRLDFLDIVCRSEKFRLLVNPSDTQNVQAGIKSHKSFKLQDDGTVSAEQEARWRSEAEFENDVGKGFTGEMEEWEILRDIKAINKLFTEIYCDKVVNVGIEDYLEKTLARLNDLSHIMNEAFRLLNENILPASYVTACLKMIYKEAEKKFTPSSIETAVSESSLQIDMFSKKIINEDRYAALSDIQKNGLIDCYGKLFVRLCLAFVNVIPYVILDLVKPIEIENNKREELFEKGKQKQIKEATRSPLVDALKLQEFIRRELNYTEIKPLDSIQADLDTSIFAMSQEFWELAKEWREINAPL</sequence>
<gene>
    <name evidence="2" type="ORF">HJG40_02600</name>
</gene>
<dbReference type="EMBL" id="JABELD010000017">
    <property type="protein sequence ID" value="MBU2737714.1"/>
    <property type="molecule type" value="Genomic_DNA"/>
</dbReference>
<feature type="transmembrane region" description="Helical" evidence="1">
    <location>
        <begin position="14"/>
        <end position="36"/>
    </location>
</feature>
<feature type="transmembrane region" description="Helical" evidence="1">
    <location>
        <begin position="48"/>
        <end position="74"/>
    </location>
</feature>
<evidence type="ECO:0000313" key="2">
    <source>
        <dbReference type="EMBL" id="MBU2737714.1"/>
    </source>
</evidence>
<keyword evidence="3" id="KW-1185">Reference proteome</keyword>
<organism evidence="2 3">
    <name type="scientific">Acidithiobacillus concretivorus</name>
    <dbReference type="NCBI Taxonomy" id="3063952"/>
    <lineage>
        <taxon>Bacteria</taxon>
        <taxon>Pseudomonadati</taxon>
        <taxon>Pseudomonadota</taxon>
        <taxon>Acidithiobacillia</taxon>
        <taxon>Acidithiobacillales</taxon>
        <taxon>Acidithiobacillaceae</taxon>
        <taxon>Acidithiobacillus</taxon>
    </lineage>
</organism>
<dbReference type="RefSeq" id="WP_215862752.1">
    <property type="nucleotide sequence ID" value="NZ_JABELD010000017.1"/>
</dbReference>
<keyword evidence="1" id="KW-0472">Membrane</keyword>
<protein>
    <submittedName>
        <fullName evidence="2">Uncharacterized protein</fullName>
    </submittedName>
</protein>
<dbReference type="Proteomes" id="UP001197028">
    <property type="component" value="Unassembled WGS sequence"/>
</dbReference>
<accession>A0ABS5ZNZ0</accession>
<reference evidence="2 3" key="1">
    <citation type="journal article" date="2021" name="ISME J.">
        <title>Genomic evolution of the class Acidithiobacillia: deep-branching Proteobacteria living in extreme acidic conditions.</title>
        <authorList>
            <person name="Moya-Beltran A."/>
            <person name="Beard S."/>
            <person name="Rojas-Villalobos C."/>
            <person name="Issotta F."/>
            <person name="Gallardo Y."/>
            <person name="Ulloa R."/>
            <person name="Giaveno A."/>
            <person name="Degli Esposti M."/>
            <person name="Johnson D.B."/>
            <person name="Quatrini R."/>
        </authorList>
    </citation>
    <scope>NUCLEOTIDE SEQUENCE [LARGE SCALE GENOMIC DNA]</scope>
    <source>
        <strain evidence="2 3">ATCC 19703</strain>
    </source>
</reference>
<name>A0ABS5ZNZ0_9PROT</name>
<evidence type="ECO:0000313" key="3">
    <source>
        <dbReference type="Proteomes" id="UP001197028"/>
    </source>
</evidence>
<keyword evidence="1" id="KW-1133">Transmembrane helix</keyword>
<comment type="caution">
    <text evidence="2">The sequence shown here is derived from an EMBL/GenBank/DDBJ whole genome shotgun (WGS) entry which is preliminary data.</text>
</comment>